<keyword evidence="9" id="KW-1185">Reference proteome</keyword>
<dbReference type="InterPro" id="IPR026022">
    <property type="entry name" value="PhoU_dom"/>
</dbReference>
<evidence type="ECO:0000256" key="3">
    <source>
        <dbReference type="ARBA" id="ARBA00011738"/>
    </source>
</evidence>
<dbReference type="PANTHER" id="PTHR42930">
    <property type="entry name" value="PHOSPHATE-SPECIFIC TRANSPORT SYSTEM ACCESSORY PROTEIN PHOU"/>
    <property type="match status" value="1"/>
</dbReference>
<evidence type="ECO:0000256" key="4">
    <source>
        <dbReference type="ARBA" id="ARBA00022448"/>
    </source>
</evidence>
<evidence type="ECO:0000256" key="1">
    <source>
        <dbReference type="ARBA" id="ARBA00004496"/>
    </source>
</evidence>
<dbReference type="AlphaFoldDB" id="Q8FMP1"/>
<dbReference type="InterPro" id="IPR028366">
    <property type="entry name" value="PhoU"/>
</dbReference>
<sequence length="250" mass="28461">MPMRMAYRQQLDQFAHDLIILCDLTKDTMTKATDALVNTSLASAEAALSNAEQLEEVRLRCEVQAVELLALETPVARDLRQVVSSIYIVEDFSRMGALGMHVASAARRRHPDPVVPEDLQGFVRELGRLVTNMSDKIREVLITPDADIALALSSDDDAVDDLHHHIMGLLTIREWPYSTREAVDMALLSRFYERYADHTVNVAARVVYLSSGLQPEEYIRKRKQEEIEADVERRWVELEKQFRSGKNPLD</sequence>
<name>Q8FMP1_COREF</name>
<comment type="subunit">
    <text evidence="3">Homodimer.</text>
</comment>
<comment type="similarity">
    <text evidence="2">Belongs to the PhoU family.</text>
</comment>
<comment type="subcellular location">
    <subcellularLocation>
        <location evidence="1">Cytoplasm</location>
    </subcellularLocation>
</comment>
<accession>Q8FMP1</accession>
<dbReference type="GO" id="GO:0005737">
    <property type="term" value="C:cytoplasm"/>
    <property type="evidence" value="ECO:0007669"/>
    <property type="project" value="UniProtKB-SubCell"/>
</dbReference>
<feature type="domain" description="PhoU" evidence="7">
    <location>
        <begin position="21"/>
        <end position="104"/>
    </location>
</feature>
<dbReference type="eggNOG" id="COG0704">
    <property type="taxonomic scope" value="Bacteria"/>
</dbReference>
<keyword evidence="4" id="KW-0813">Transport</keyword>
<dbReference type="PANTHER" id="PTHR42930:SF3">
    <property type="entry name" value="PHOSPHATE-SPECIFIC TRANSPORT SYSTEM ACCESSORY PROTEIN PHOU"/>
    <property type="match status" value="1"/>
</dbReference>
<dbReference type="Pfam" id="PF01895">
    <property type="entry name" value="PhoU"/>
    <property type="match status" value="2"/>
</dbReference>
<keyword evidence="5" id="KW-0963">Cytoplasm</keyword>
<dbReference type="GO" id="GO:0030643">
    <property type="term" value="P:intracellular phosphate ion homeostasis"/>
    <property type="evidence" value="ECO:0007669"/>
    <property type="project" value="InterPro"/>
</dbReference>
<dbReference type="STRING" id="196164.gene:10742908"/>
<reference evidence="8 9" key="1">
    <citation type="journal article" date="2003" name="Genome Res.">
        <title>Comparative complete genome sequence analysis of the amino acid replacements responsible for the thermostability of Corynebacterium efficiens.</title>
        <authorList>
            <person name="Nishio Y."/>
            <person name="Nakamura Y."/>
            <person name="Kawarabayasi Y."/>
            <person name="Usuda Y."/>
            <person name="Kimura E."/>
            <person name="Sugimoto S."/>
            <person name="Matsui K."/>
            <person name="Yamagishi A."/>
            <person name="Kikuchi H."/>
            <person name="Ikeo K."/>
            <person name="Gojobori T."/>
        </authorList>
    </citation>
    <scope>NUCLEOTIDE SEQUENCE [LARGE SCALE GENOMIC DNA]</scope>
    <source>
        <strain evidence="9">DSM 44549 / YS-314 / AJ 12310 / JCM 11189 / NBRC 100395</strain>
    </source>
</reference>
<dbReference type="InterPro" id="IPR038078">
    <property type="entry name" value="PhoU-like_sf"/>
</dbReference>
<dbReference type="GO" id="GO:0045936">
    <property type="term" value="P:negative regulation of phosphate metabolic process"/>
    <property type="evidence" value="ECO:0007669"/>
    <property type="project" value="InterPro"/>
</dbReference>
<dbReference type="Proteomes" id="UP000001409">
    <property type="component" value="Chromosome"/>
</dbReference>
<dbReference type="HOGENOM" id="CLU_078518_1_0_11"/>
<organism evidence="8 9">
    <name type="scientific">Corynebacterium efficiens (strain DSM 44549 / YS-314 / AJ 12310 / JCM 11189 / NBRC 100395)</name>
    <dbReference type="NCBI Taxonomy" id="196164"/>
    <lineage>
        <taxon>Bacteria</taxon>
        <taxon>Bacillati</taxon>
        <taxon>Actinomycetota</taxon>
        <taxon>Actinomycetes</taxon>
        <taxon>Mycobacteriales</taxon>
        <taxon>Corynebacteriaceae</taxon>
        <taxon>Corynebacterium</taxon>
    </lineage>
</organism>
<dbReference type="KEGG" id="cef:CE2462"/>
<keyword evidence="6" id="KW-0592">Phosphate transport</keyword>
<dbReference type="Gene3D" id="1.20.58.220">
    <property type="entry name" value="Phosphate transport system protein phou homolog 2, domain 2"/>
    <property type="match status" value="1"/>
</dbReference>
<protein>
    <submittedName>
        <fullName evidence="8">Putative phosphate transport system regulatory protein</fullName>
    </submittedName>
</protein>
<dbReference type="GO" id="GO:0006817">
    <property type="term" value="P:phosphate ion transport"/>
    <property type="evidence" value="ECO:0007669"/>
    <property type="project" value="UniProtKB-KW"/>
</dbReference>
<evidence type="ECO:0000256" key="2">
    <source>
        <dbReference type="ARBA" id="ARBA00008107"/>
    </source>
</evidence>
<dbReference type="EMBL" id="BA000035">
    <property type="protein sequence ID" value="BAC19272.1"/>
    <property type="molecule type" value="Genomic_DNA"/>
</dbReference>
<evidence type="ECO:0000259" key="7">
    <source>
        <dbReference type="Pfam" id="PF01895"/>
    </source>
</evidence>
<evidence type="ECO:0000256" key="5">
    <source>
        <dbReference type="ARBA" id="ARBA00022490"/>
    </source>
</evidence>
<evidence type="ECO:0000313" key="8">
    <source>
        <dbReference type="EMBL" id="BAC19272.1"/>
    </source>
</evidence>
<evidence type="ECO:0000313" key="9">
    <source>
        <dbReference type="Proteomes" id="UP000001409"/>
    </source>
</evidence>
<evidence type="ECO:0000256" key="6">
    <source>
        <dbReference type="ARBA" id="ARBA00022592"/>
    </source>
</evidence>
<dbReference type="FunFam" id="1.20.58.220:FF:000004">
    <property type="entry name" value="Phosphate-specific transport system accessory protein PhoU"/>
    <property type="match status" value="1"/>
</dbReference>
<dbReference type="SUPFAM" id="SSF109755">
    <property type="entry name" value="PhoU-like"/>
    <property type="match status" value="1"/>
</dbReference>
<feature type="domain" description="PhoU" evidence="7">
    <location>
        <begin position="123"/>
        <end position="206"/>
    </location>
</feature>
<proteinExistence type="inferred from homology"/>